<gene>
    <name evidence="2" type="ORF">FKG95_11930</name>
</gene>
<feature type="transmembrane region" description="Helical" evidence="1">
    <location>
        <begin position="43"/>
        <end position="64"/>
    </location>
</feature>
<dbReference type="RefSeq" id="WP_142896564.1">
    <property type="nucleotide sequence ID" value="NZ_ML660054.1"/>
</dbReference>
<keyword evidence="3" id="KW-1185">Reference proteome</keyword>
<keyword evidence="1" id="KW-0812">Transmembrane</keyword>
<keyword evidence="1" id="KW-1133">Transmembrane helix</keyword>
<name>A0A545TUF5_9PROT</name>
<proteinExistence type="predicted"/>
<dbReference type="AlphaFoldDB" id="A0A545TUF5"/>
<evidence type="ECO:0000256" key="1">
    <source>
        <dbReference type="SAM" id="Phobius"/>
    </source>
</evidence>
<comment type="caution">
    <text evidence="2">The sequence shown here is derived from an EMBL/GenBank/DDBJ whole genome shotgun (WGS) entry which is preliminary data.</text>
</comment>
<reference evidence="2 3" key="1">
    <citation type="submission" date="2019-06" db="EMBL/GenBank/DDBJ databases">
        <title>Whole genome sequence for Rhodospirillaceae sp. R148.</title>
        <authorList>
            <person name="Wang G."/>
        </authorList>
    </citation>
    <scope>NUCLEOTIDE SEQUENCE [LARGE SCALE GENOMIC DNA]</scope>
    <source>
        <strain evidence="2 3">R148</strain>
    </source>
</reference>
<sequence>MPTLQAIDLDQFEAVADGSTQSSPTTEFAAASGEVKASRLRGYFALCTLFAIAGLGYTGLFLMFDHLVALAKG</sequence>
<evidence type="ECO:0000313" key="3">
    <source>
        <dbReference type="Proteomes" id="UP000315252"/>
    </source>
</evidence>
<dbReference type="EMBL" id="VHSH01000003">
    <property type="protein sequence ID" value="TQV80850.1"/>
    <property type="molecule type" value="Genomic_DNA"/>
</dbReference>
<keyword evidence="1" id="KW-0472">Membrane</keyword>
<accession>A0A545TUF5</accession>
<evidence type="ECO:0000313" key="2">
    <source>
        <dbReference type="EMBL" id="TQV80850.1"/>
    </source>
</evidence>
<organism evidence="2 3">
    <name type="scientific">Denitrobaculum tricleocarpae</name>
    <dbReference type="NCBI Taxonomy" id="2591009"/>
    <lineage>
        <taxon>Bacteria</taxon>
        <taxon>Pseudomonadati</taxon>
        <taxon>Pseudomonadota</taxon>
        <taxon>Alphaproteobacteria</taxon>
        <taxon>Rhodospirillales</taxon>
        <taxon>Rhodospirillaceae</taxon>
        <taxon>Denitrobaculum</taxon>
    </lineage>
</organism>
<dbReference type="Proteomes" id="UP000315252">
    <property type="component" value="Unassembled WGS sequence"/>
</dbReference>
<protein>
    <submittedName>
        <fullName evidence="2">Uncharacterized protein</fullName>
    </submittedName>
</protein>